<feature type="domain" description="Peptidase A1" evidence="4">
    <location>
        <begin position="47"/>
        <end position="351"/>
    </location>
</feature>
<evidence type="ECO:0000256" key="2">
    <source>
        <dbReference type="PIRSR" id="PIRSR601461-2"/>
    </source>
</evidence>
<dbReference type="Proteomes" id="UP001176961">
    <property type="component" value="Unassembled WGS sequence"/>
</dbReference>
<accession>A0AA36H1M2</accession>
<organism evidence="5 6">
    <name type="scientific">Cylicocyclus nassatus</name>
    <name type="common">Nematode worm</name>
    <dbReference type="NCBI Taxonomy" id="53992"/>
    <lineage>
        <taxon>Eukaryota</taxon>
        <taxon>Metazoa</taxon>
        <taxon>Ecdysozoa</taxon>
        <taxon>Nematoda</taxon>
        <taxon>Chromadorea</taxon>
        <taxon>Rhabditida</taxon>
        <taxon>Rhabditina</taxon>
        <taxon>Rhabditomorpha</taxon>
        <taxon>Strongyloidea</taxon>
        <taxon>Strongylidae</taxon>
        <taxon>Cylicocyclus</taxon>
    </lineage>
</organism>
<feature type="chain" id="PRO_5041243091" description="Peptidase A1 domain-containing protein" evidence="3">
    <location>
        <begin position="18"/>
        <end position="395"/>
    </location>
</feature>
<feature type="signal peptide" evidence="3">
    <location>
        <begin position="1"/>
        <end position="17"/>
    </location>
</feature>
<feature type="disulfide bond" evidence="2">
    <location>
        <begin position="78"/>
        <end position="83"/>
    </location>
</feature>
<dbReference type="InterPro" id="IPR021109">
    <property type="entry name" value="Peptidase_aspartic_dom_sf"/>
</dbReference>
<evidence type="ECO:0000256" key="3">
    <source>
        <dbReference type="SAM" id="SignalP"/>
    </source>
</evidence>
<protein>
    <recommendedName>
        <fullName evidence="4">Peptidase A1 domain-containing protein</fullName>
    </recommendedName>
</protein>
<dbReference type="Pfam" id="PF00026">
    <property type="entry name" value="Asp"/>
    <property type="match status" value="1"/>
</dbReference>
<dbReference type="InterPro" id="IPR034164">
    <property type="entry name" value="Pepsin-like_dom"/>
</dbReference>
<proteinExistence type="inferred from homology"/>
<dbReference type="AlphaFoldDB" id="A0AA36H1M2"/>
<dbReference type="SUPFAM" id="SSF50630">
    <property type="entry name" value="Acid proteases"/>
    <property type="match status" value="1"/>
</dbReference>
<dbReference type="InterPro" id="IPR001461">
    <property type="entry name" value="Aspartic_peptidase_A1"/>
</dbReference>
<comment type="caution">
    <text evidence="5">The sequence shown here is derived from an EMBL/GenBank/DDBJ whole genome shotgun (WGS) entry which is preliminary data.</text>
</comment>
<evidence type="ECO:0000259" key="4">
    <source>
        <dbReference type="PROSITE" id="PS51767"/>
    </source>
</evidence>
<dbReference type="GO" id="GO:0004190">
    <property type="term" value="F:aspartic-type endopeptidase activity"/>
    <property type="evidence" value="ECO:0007669"/>
    <property type="project" value="InterPro"/>
</dbReference>
<comment type="similarity">
    <text evidence="1">Belongs to the peptidase A1 family.</text>
</comment>
<dbReference type="EMBL" id="CATQJL010000305">
    <property type="protein sequence ID" value="CAJ0601973.1"/>
    <property type="molecule type" value="Genomic_DNA"/>
</dbReference>
<evidence type="ECO:0000313" key="5">
    <source>
        <dbReference type="EMBL" id="CAJ0601973.1"/>
    </source>
</evidence>
<keyword evidence="3" id="KW-0732">Signal</keyword>
<dbReference type="PANTHER" id="PTHR47966">
    <property type="entry name" value="BETA-SITE APP-CLEAVING ENZYME, ISOFORM A-RELATED"/>
    <property type="match status" value="1"/>
</dbReference>
<sequence length="395" mass="43559">MFATSLLSFMTAGQVTGVVFGKAAGHVSSFNNTQNYSIALYVGINGYTHRVLIGSRKEQFTLIVSLRSPMLWIPSITCTTPACQSKNRFDPSQSSTFADDLRPWSQKTFGLVSGVHGKDTVRIGSVDERQMPVNCTFGLVTDLSNESSLIVADGVFGLGVTRESGIPSEPFLLQLFQEKIVNPAMFTIYLYHQLTSSKAGLVTYGSTDSTNCVPFIHYHKVSSGTSIQLQTISMGTFTTNQTTMMPELVPTIVGPKADVEKIASSVGAKYMFDHYDIRCDATLPDFEFFIEKTKYTIASDKLIMKTAAGCVLALNHNINSSYDSPQWYFGAPLFMEYCITFDYTGKQLGFARAKYGNNTTTFKPVTTAPFTPSTKKNAPILRFKAFLVSILILFY</sequence>
<dbReference type="GO" id="GO:0005764">
    <property type="term" value="C:lysosome"/>
    <property type="evidence" value="ECO:0007669"/>
    <property type="project" value="TreeGrafter"/>
</dbReference>
<name>A0AA36H1M2_CYLNA</name>
<dbReference type="PROSITE" id="PS51767">
    <property type="entry name" value="PEPTIDASE_A1"/>
    <property type="match status" value="1"/>
</dbReference>
<dbReference type="PANTHER" id="PTHR47966:SF45">
    <property type="entry name" value="PEPTIDASE A1 DOMAIN-CONTAINING PROTEIN"/>
    <property type="match status" value="1"/>
</dbReference>
<dbReference type="Gene3D" id="2.40.70.10">
    <property type="entry name" value="Acid Proteases"/>
    <property type="match status" value="2"/>
</dbReference>
<gene>
    <name evidence="5" type="ORF">CYNAS_LOCUS13956</name>
</gene>
<dbReference type="GO" id="GO:0006508">
    <property type="term" value="P:proteolysis"/>
    <property type="evidence" value="ECO:0007669"/>
    <property type="project" value="InterPro"/>
</dbReference>
<dbReference type="CDD" id="cd05471">
    <property type="entry name" value="pepsin_like"/>
    <property type="match status" value="1"/>
</dbReference>
<reference evidence="5" key="1">
    <citation type="submission" date="2023-07" db="EMBL/GenBank/DDBJ databases">
        <authorList>
            <consortium name="CYATHOMIX"/>
        </authorList>
    </citation>
    <scope>NUCLEOTIDE SEQUENCE</scope>
    <source>
        <strain evidence="5">N/A</strain>
    </source>
</reference>
<dbReference type="InterPro" id="IPR033121">
    <property type="entry name" value="PEPTIDASE_A1"/>
</dbReference>
<evidence type="ECO:0000256" key="1">
    <source>
        <dbReference type="ARBA" id="ARBA00007447"/>
    </source>
</evidence>
<evidence type="ECO:0000313" key="6">
    <source>
        <dbReference type="Proteomes" id="UP001176961"/>
    </source>
</evidence>
<keyword evidence="6" id="KW-1185">Reference proteome</keyword>
<keyword evidence="2" id="KW-1015">Disulfide bond</keyword>